<feature type="region of interest" description="Disordered" evidence="2">
    <location>
        <begin position="2819"/>
        <end position="2839"/>
    </location>
</feature>
<evidence type="ECO:0000313" key="6">
    <source>
        <dbReference type="Proteomes" id="UP000295568"/>
    </source>
</evidence>
<dbReference type="Proteomes" id="UP000295568">
    <property type="component" value="Segment"/>
</dbReference>
<feature type="domain" description="Transglycosylase SLT" evidence="4">
    <location>
        <begin position="2383"/>
        <end position="2459"/>
    </location>
</feature>
<evidence type="ECO:0000256" key="3">
    <source>
        <dbReference type="SAM" id="Phobius"/>
    </source>
</evidence>
<evidence type="ECO:0000313" key="5">
    <source>
        <dbReference type="EMBL" id="QBP33251.1"/>
    </source>
</evidence>
<keyword evidence="3" id="KW-0472">Membrane</keyword>
<feature type="transmembrane region" description="Helical" evidence="3">
    <location>
        <begin position="577"/>
        <end position="605"/>
    </location>
</feature>
<accession>A0A482JHK3</accession>
<feature type="region of interest" description="Disordered" evidence="2">
    <location>
        <begin position="668"/>
        <end position="693"/>
    </location>
</feature>
<feature type="compositionally biased region" description="Basic and acidic residues" evidence="2">
    <location>
        <begin position="745"/>
        <end position="768"/>
    </location>
</feature>
<feature type="compositionally biased region" description="Basic and acidic residues" evidence="2">
    <location>
        <begin position="681"/>
        <end position="693"/>
    </location>
</feature>
<dbReference type="Gene3D" id="1.10.530.10">
    <property type="match status" value="1"/>
</dbReference>
<evidence type="ECO:0000256" key="1">
    <source>
        <dbReference type="SAM" id="Coils"/>
    </source>
</evidence>
<dbReference type="InterPro" id="IPR023346">
    <property type="entry name" value="Lysozyme-like_dom_sf"/>
</dbReference>
<organism evidence="5 6">
    <name type="scientific">Gordonia phage BrutonGaster</name>
    <dbReference type="NCBI Taxonomy" id="2530116"/>
    <lineage>
        <taxon>Viruses</taxon>
        <taxon>Duplodnaviria</taxon>
        <taxon>Heunggongvirae</taxon>
        <taxon>Uroviricota</taxon>
        <taxon>Caudoviricetes</taxon>
        <taxon>Oneupvirus</taxon>
        <taxon>Oneupvirus brutongaster</taxon>
    </lineage>
</organism>
<name>A0A482JHK3_9CAUD</name>
<feature type="compositionally biased region" description="Basic residues" evidence="2">
    <location>
        <begin position="2825"/>
        <end position="2839"/>
    </location>
</feature>
<dbReference type="Pfam" id="PF01464">
    <property type="entry name" value="SLT"/>
    <property type="match status" value="1"/>
</dbReference>
<keyword evidence="6" id="KW-1185">Reference proteome</keyword>
<reference evidence="5 6" key="1">
    <citation type="submission" date="2019-02" db="EMBL/GenBank/DDBJ databases">
        <authorList>
            <person name="Rowley M."/>
            <person name="Stucki C."/>
            <person name="Ghiringhelli B."/>
            <person name="Naegele L."/>
            <person name="Emmons C.B."/>
            <person name="Slowan-Pomeroy T."/>
            <person name="Briggs L.A."/>
            <person name="Garlena R.A."/>
            <person name="Russell D.A."/>
            <person name="Pope W.H."/>
            <person name="Molloy S.D."/>
            <person name="Jacobs-Sera D."/>
            <person name="Hatfull G.F."/>
        </authorList>
    </citation>
    <scope>NUCLEOTIDE SEQUENCE [LARGE SCALE GENOMIC DNA]</scope>
</reference>
<feature type="coiled-coil region" evidence="1">
    <location>
        <begin position="277"/>
        <end position="311"/>
    </location>
</feature>
<feature type="coiled-coil region" evidence="1">
    <location>
        <begin position="166"/>
        <end position="242"/>
    </location>
</feature>
<evidence type="ECO:0000259" key="4">
    <source>
        <dbReference type="Pfam" id="PF01464"/>
    </source>
</evidence>
<dbReference type="RefSeq" id="YP_009820548.1">
    <property type="nucleotide sequence ID" value="NC_048169.1"/>
</dbReference>
<proteinExistence type="predicted"/>
<dbReference type="KEGG" id="vg:55011991"/>
<feature type="region of interest" description="Disordered" evidence="2">
    <location>
        <begin position="364"/>
        <end position="385"/>
    </location>
</feature>
<dbReference type="SUPFAM" id="SSF53955">
    <property type="entry name" value="Lysozyme-like"/>
    <property type="match status" value="1"/>
</dbReference>
<keyword evidence="3" id="KW-0812">Transmembrane</keyword>
<feature type="coiled-coil region" evidence="1">
    <location>
        <begin position="403"/>
        <end position="482"/>
    </location>
</feature>
<protein>
    <submittedName>
        <fullName evidence="5">Tape measure protein</fullName>
    </submittedName>
</protein>
<keyword evidence="3" id="KW-1133">Transmembrane helix</keyword>
<feature type="transmembrane region" description="Helical" evidence="3">
    <location>
        <begin position="544"/>
        <end position="565"/>
    </location>
</feature>
<dbReference type="GeneID" id="55011991"/>
<sequence>MAINKRYQAGTAWIKVAPDFRGWTKDLANQVEKSSEKLTARVELETSDARASLREFERQNAKILAEVGLDKSSLAKVRAELAGLHDHKRKVMIRTELDNTDVRRKLHEIGTEKAIQFATQADIKLNPKSVTKNFDRIQKDFAEKTSAGFKVDSKAMADSLESALKLDKTQNDIAKVRKELKALNKVEDEYEKKRQAYGRGDIKDWDEAVRLAETYQDHQKQIGAAQKRLNKYTRSQRELQKKLNKDLEVTRELSNLNGKGLDTAGADSEHRKMVQQMADRREAIADTEKRLARYTKKQKEFQDQLARYQRNEISFDDVEKLGDAWEKNEKRIAKARERLTQYNAAQILTQKRINDDLKQAEAMQARTAEADRNRRPTLQSSDGDKGRVIDRLRTGVGNTKVANSKLEEDIVALRNATQSARQLDSAVHTLETSHLNLSKAEREVIASEMEINNLRSKGNISSENAQRALERHTRALHAYTQTERQTIKASQAVALLRDNYNRFATKVQERINLNPIRRFGDTLDNNIARQFSKLGDRLLFTGRLISSIGSIGMASAVGLAALAAVNMAPAIGSLSQMVGVLGLIPGLAASAGAALAAISIGVSGIGGAFKAANKLSEAVGTGNNSGAGSRAARSAQRDLEKANKAAAKTAVQGARSIADAEKGIQRAQKASVDAQKNLTKARKEAQRQNEELKESIRDMAMEEEDAALSVEEARQRLGEVLRDPESTATERKRADLSYRQALEQQRDLRREHGKTKEEFADAQRKGVEGSDAVVDAQEQVKEAAEGVIEAQESLVQAQQDAADANAEAMERVTEAQENLAVALNGGAGNADAAAKAAEEYRKELDKLAPSARGFVEYIYGMKDSWDELRKSVQQKLFSGLVDDIEVLRVRGFNVLKGGLTDIAAGLNQGERHFLTYLSTARGMGNLDGILQNTASSAGSFSRALSNGLQALLSMSEVGTEFMPWFGRSLEDTTRKWRTMAENAQDTGTMEAYFARSISRAQTFGSILAGLGGVIKELFGATSTMGLNSLTHLDAKIKGWRDDLTSTEGQNSTREFFMTTRAMLSGVADMAGAVGTIIANDIVPALEVVHDILAPIIGLITTGSKFISEQTPIIRTLLSVYLGFRILKGTFGLLVAGLGKVGIQVSSQTGAVGLLTRAWQGATGALNGYMGRAALAAGLNTKMAAGAAATLATGKAAEGTAKKAGMLTTAATKSKAMWANLLGFVGGPAGAVIAGVAVSLMAWHDASNKVSEANKRLEETSNKAWKASLRLNDSIVKSRGERSPETLTAATEQVEALMQEWQVLEESASGFWSKFGGGVAEVFTLGKSNTLNDQLNIDQQAKAWRPYLKVLQDLKLNAEDVGLAISGTDDDWARFADKLKTAGTEGERAARYFGVMRGEIKYQEDAIKSIEPGYLDLQDALKTLADTASSTADKFDALQRAFRALIPGQEGRDNLKAFGKELADLDSQVDSIKPDGGYGSELLKNGDLDLNKANAGVLDDAIQRGRDLIGKMELEGQDTTEAWDLWTTKIRVLGQAAGIVGSDMDTLLEKLYATPDRVDSIVAVQGIDKAGRDLVALRAKFSDLKPGEEQTYEVKLEGGEESIEALERFGAEVKPLLNGNHEITMDFESFNNNMGATVAKIQAFSLIKAQATVDLNTNSLKLNADQANNILGILDKYQADPVAGLLIGMLQNKKGLALDELDRLGREETMPVVDANIDPLTTKIEEARKQITDLASPFGYVSRIYGKNPDGSDPTTEQVLKRIEDAKKEEEANRIPAGTPGVLTPGDFAAEEKKKKVPGNYRGGRLPAFAFGGRMPTSGPGSEKRDGFLAVGPDGKPVARVDGGEWIINSQASSQWDWLLSAINSGQLRGFATGGKLGGGMGMLQQVGSTISSAASGMIEPAIGAVTTAMSQLGTQFPQIAQNQVAPAWQNMATLLNTAKQTVLDPMFNGVQKHLTDMGVDFTAAAALVKPTWVNLTSQIMAAKTDTIDPAFAGIQGGLSTVQGAFGTAVPAIASLWNGMRAATADPVRFTINTVFNDGLVGMWNSVADMIGAKKMTPYVAKFAKGGVLPGYTPGRDVHRFVSPTAGELHLSGGEAIMRPEWVRAQGGPAAIEQMNRDARLGRAGTNEPGHYANGSSGLAIGYGVAPGSSISYGAAGFPGWVYKLAQSFGVQASTYPGHQEGNRNEAGYAPNPQGLNRGIDWSGPVPNMQRMAEYLLGIAPRTPALEQIIWQNPETGQRIGWAGRSPDISGAYFANDYAGHQDHVHTRQSGPLMPGMKGAAIVGMLGRAAMDMGSVIRGMFDPEYQAIKGKIAKAGFGGSMMGELPSKTFEAMYKSMSDKAIKLANESGLYGGPPIAPGGSVERWRPMVIAALRRNGFEPSRRNQDLMLAQIQSESGGNPGAVQGVVDVNSGGNEAVGLLQIAKGTWPGVRDPSLPDDRTDPWANMNAALRYYRGKYGDDLGTMWGKGHGYDQGGIFEHGTFGWNASGKPEAVFTNPEWKLLADLVEALKGAKKAGAFVQEPAVKGVAPQVAPEKLQWTPPAEDDAEGDAENASKIEYTPAKIDPETSLPYDVDTLSGVPLDPKTGKPFEVDPVTKKPITKGDNGLYIDPETGKPFYGSDAERLEVKRIQSEDTFTFENNADELGYKKDWIDEYNGPFSDPLKKGKLIGQLGQALSNPGAFQRIGNDKLMNSQIQTAKARQDEYELYKSDQAARINELRAEGKTEEAKALEAEARAKMDGMAEMPGTSPGTQAMLATMQENPGEQWRRESADQWKQWASENWAGVAESVVAAGAMGAHNSGVGQIAGTVNINTTDLSGAFREMDRRSKRASRANSRVVRR</sequence>
<dbReference type="EMBL" id="MK524501">
    <property type="protein sequence ID" value="QBP33251.1"/>
    <property type="molecule type" value="Genomic_DNA"/>
</dbReference>
<dbReference type="InterPro" id="IPR008258">
    <property type="entry name" value="Transglycosylase_SLT_dom_1"/>
</dbReference>
<feature type="region of interest" description="Disordered" evidence="2">
    <location>
        <begin position="745"/>
        <end position="771"/>
    </location>
</feature>
<evidence type="ECO:0000256" key="2">
    <source>
        <dbReference type="SAM" id="MobiDB-lite"/>
    </source>
</evidence>
<gene>
    <name evidence="5" type="primary">34</name>
    <name evidence="5" type="ORF">SEA_BRUTONGASTER_34</name>
</gene>
<keyword evidence="1" id="KW-0175">Coiled coil</keyword>